<proteinExistence type="predicted"/>
<comment type="caution">
    <text evidence="2">The sequence shown here is derived from an EMBL/GenBank/DDBJ whole genome shotgun (WGS) entry which is preliminary data.</text>
</comment>
<evidence type="ECO:0000313" key="3">
    <source>
        <dbReference type="Proteomes" id="UP000238322"/>
    </source>
</evidence>
<feature type="transmembrane region" description="Helical" evidence="1">
    <location>
        <begin position="102"/>
        <end position="131"/>
    </location>
</feature>
<reference evidence="2 3" key="1">
    <citation type="submission" date="2018-02" db="EMBL/GenBank/DDBJ databases">
        <title>Comparative genomes isolates from brazilian mangrove.</title>
        <authorList>
            <person name="Araujo J.E."/>
            <person name="Taketani R.G."/>
            <person name="Silva M.C.P."/>
            <person name="Loureco M.V."/>
            <person name="Andreote F.D."/>
        </authorList>
    </citation>
    <scope>NUCLEOTIDE SEQUENCE [LARGE SCALE GENOMIC DNA]</scope>
    <source>
        <strain evidence="2 3">Hex-1 MGV</strain>
    </source>
</reference>
<name>A0A2S8FYG1_9BACT</name>
<gene>
    <name evidence="2" type="ORF">C5Y83_04620</name>
</gene>
<keyword evidence="1" id="KW-1133">Transmembrane helix</keyword>
<feature type="transmembrane region" description="Helical" evidence="1">
    <location>
        <begin position="73"/>
        <end position="96"/>
    </location>
</feature>
<organism evidence="2 3">
    <name type="scientific">Blastopirellula marina</name>
    <dbReference type="NCBI Taxonomy" id="124"/>
    <lineage>
        <taxon>Bacteria</taxon>
        <taxon>Pseudomonadati</taxon>
        <taxon>Planctomycetota</taxon>
        <taxon>Planctomycetia</taxon>
        <taxon>Pirellulales</taxon>
        <taxon>Pirellulaceae</taxon>
        <taxon>Blastopirellula</taxon>
    </lineage>
</organism>
<evidence type="ECO:0000313" key="2">
    <source>
        <dbReference type="EMBL" id="PQO37237.1"/>
    </source>
</evidence>
<sequence length="148" mass="16233">MKPKYTFLLTLPLGLAIGIYFGSALEDTTWWTPLTMMIVVSLFAAYINWLSFYDHLCWNQTMFPPNFKAFIHVPTMIMSIGGTFSGAFFFAIIRYSGPFEDLLAMALIAIVVVTFLGIAANLLLGALAVILDVAGYFAPQASETGSPT</sequence>
<protein>
    <submittedName>
        <fullName evidence="2">Uncharacterized protein</fullName>
    </submittedName>
</protein>
<evidence type="ECO:0000256" key="1">
    <source>
        <dbReference type="SAM" id="Phobius"/>
    </source>
</evidence>
<accession>A0A2S8FYG1</accession>
<dbReference type="Proteomes" id="UP000238322">
    <property type="component" value="Unassembled WGS sequence"/>
</dbReference>
<dbReference type="AlphaFoldDB" id="A0A2S8FYG1"/>
<keyword evidence="1" id="KW-0812">Transmembrane</keyword>
<keyword evidence="1" id="KW-0472">Membrane</keyword>
<dbReference type="EMBL" id="PUHY01000005">
    <property type="protein sequence ID" value="PQO37237.1"/>
    <property type="molecule type" value="Genomic_DNA"/>
</dbReference>
<feature type="transmembrane region" description="Helical" evidence="1">
    <location>
        <begin position="34"/>
        <end position="52"/>
    </location>
</feature>